<evidence type="ECO:0000256" key="1">
    <source>
        <dbReference type="SAM" id="MobiDB-lite"/>
    </source>
</evidence>
<reference evidence="2" key="1">
    <citation type="submission" date="2019-08" db="EMBL/GenBank/DDBJ databases">
        <authorList>
            <person name="Kucharzyk K."/>
            <person name="Murdoch R.W."/>
            <person name="Higgins S."/>
            <person name="Loffler F."/>
        </authorList>
    </citation>
    <scope>NUCLEOTIDE SEQUENCE</scope>
</reference>
<dbReference type="EMBL" id="VSSQ01144548">
    <property type="protein sequence ID" value="MPN64115.1"/>
    <property type="molecule type" value="Genomic_DNA"/>
</dbReference>
<comment type="caution">
    <text evidence="2">The sequence shown here is derived from an EMBL/GenBank/DDBJ whole genome shotgun (WGS) entry which is preliminary data.</text>
</comment>
<feature type="compositionally biased region" description="Polar residues" evidence="1">
    <location>
        <begin position="44"/>
        <end position="55"/>
    </location>
</feature>
<feature type="region of interest" description="Disordered" evidence="1">
    <location>
        <begin position="36"/>
        <end position="61"/>
    </location>
</feature>
<proteinExistence type="predicted"/>
<organism evidence="2">
    <name type="scientific">bioreactor metagenome</name>
    <dbReference type="NCBI Taxonomy" id="1076179"/>
    <lineage>
        <taxon>unclassified sequences</taxon>
        <taxon>metagenomes</taxon>
        <taxon>ecological metagenomes</taxon>
    </lineage>
</organism>
<protein>
    <submittedName>
        <fullName evidence="2">Uncharacterized protein</fullName>
    </submittedName>
</protein>
<gene>
    <name evidence="2" type="ORF">SDC9_211886</name>
</gene>
<sequence>MLLAYLGALSKHIGGDAKYNVNGRIRARANNFGLDRTEDRNAAAHQSSPSGQSKTAVRFDG</sequence>
<name>A0A645JKC4_9ZZZZ</name>
<evidence type="ECO:0000313" key="2">
    <source>
        <dbReference type="EMBL" id="MPN64115.1"/>
    </source>
</evidence>
<dbReference type="AlphaFoldDB" id="A0A645JKC4"/>
<accession>A0A645JKC4</accession>